<proteinExistence type="predicted"/>
<gene>
    <name evidence="1" type="ORF">XNOV1_A016232</name>
</gene>
<evidence type="ECO:0008006" key="3">
    <source>
        <dbReference type="Google" id="ProtNLM"/>
    </source>
</evidence>
<dbReference type="EMBL" id="OY660878">
    <property type="protein sequence ID" value="CAJ1073268.1"/>
    <property type="molecule type" value="Genomic_DNA"/>
</dbReference>
<evidence type="ECO:0000313" key="1">
    <source>
        <dbReference type="EMBL" id="CAJ1073268.1"/>
    </source>
</evidence>
<dbReference type="Proteomes" id="UP001178508">
    <property type="component" value="Chromosome 15"/>
</dbReference>
<reference evidence="1" key="1">
    <citation type="submission" date="2023-08" db="EMBL/GenBank/DDBJ databases">
        <authorList>
            <person name="Alioto T."/>
            <person name="Alioto T."/>
            <person name="Gomez Garrido J."/>
        </authorList>
    </citation>
    <scope>NUCLEOTIDE SEQUENCE</scope>
</reference>
<sequence length="129" mass="14303">MLQVRLLCKHLNLVLPPLPLALIQCDSSRGAPLALRASRWCQRSRGEPLIGADFIRVRFRRRDHLDYKAASILTGTLIQSKEPPTTRLHSPLLSVYLPLSLSRSSRFTFSAGGVCSRAVPRCPWGRGAG</sequence>
<organism evidence="1 2">
    <name type="scientific">Xyrichtys novacula</name>
    <name type="common">Pearly razorfish</name>
    <name type="synonym">Hemipteronotus novacula</name>
    <dbReference type="NCBI Taxonomy" id="13765"/>
    <lineage>
        <taxon>Eukaryota</taxon>
        <taxon>Metazoa</taxon>
        <taxon>Chordata</taxon>
        <taxon>Craniata</taxon>
        <taxon>Vertebrata</taxon>
        <taxon>Euteleostomi</taxon>
        <taxon>Actinopterygii</taxon>
        <taxon>Neopterygii</taxon>
        <taxon>Teleostei</taxon>
        <taxon>Neoteleostei</taxon>
        <taxon>Acanthomorphata</taxon>
        <taxon>Eupercaria</taxon>
        <taxon>Labriformes</taxon>
        <taxon>Labridae</taxon>
        <taxon>Xyrichtys</taxon>
    </lineage>
</organism>
<name>A0AAV1GLF7_XYRNO</name>
<keyword evidence="2" id="KW-1185">Reference proteome</keyword>
<accession>A0AAV1GLF7</accession>
<evidence type="ECO:0000313" key="2">
    <source>
        <dbReference type="Proteomes" id="UP001178508"/>
    </source>
</evidence>
<dbReference type="AlphaFoldDB" id="A0AAV1GLF7"/>
<protein>
    <recommendedName>
        <fullName evidence="3">Secreted protein</fullName>
    </recommendedName>
</protein>